<accession>A0A0S7YB78</accession>
<dbReference type="AlphaFoldDB" id="A0A0S7YB78"/>
<dbReference type="InterPro" id="IPR011250">
    <property type="entry name" value="OMP/PagP_B-barrel"/>
</dbReference>
<sequence>MKKFIVVLLLIFSISLTYAKTKRPFVQLEPKGVLYIGPVTRFGIGASVIFNPFTNLGLRFNLAEINFGDGGTFFSLNQGFFFEGGSFDILYHLPMRQLQPYVHAGFGLATNGETVFSIRGGMGLDFTMNKRLTLFVEPGIMIIDAGVADADFYFRCAGGAKFGIFQ</sequence>
<comment type="caution">
    <text evidence="1">The sequence shown here is derived from an EMBL/GenBank/DDBJ whole genome shotgun (WGS) entry which is preliminary data.</text>
</comment>
<dbReference type="Proteomes" id="UP000051012">
    <property type="component" value="Unassembled WGS sequence"/>
</dbReference>
<gene>
    <name evidence="1" type="ORF">AMJ52_07620</name>
</gene>
<evidence type="ECO:0008006" key="3">
    <source>
        <dbReference type="Google" id="ProtNLM"/>
    </source>
</evidence>
<proteinExistence type="predicted"/>
<organism evidence="1 2">
    <name type="scientific">candidate division TA06 bacterium DG_78</name>
    <dbReference type="NCBI Taxonomy" id="1703772"/>
    <lineage>
        <taxon>Bacteria</taxon>
        <taxon>Bacteria division TA06</taxon>
    </lineage>
</organism>
<evidence type="ECO:0000313" key="1">
    <source>
        <dbReference type="EMBL" id="KPJ72055.1"/>
    </source>
</evidence>
<dbReference type="EMBL" id="LJNI01000102">
    <property type="protein sequence ID" value="KPJ72055.1"/>
    <property type="molecule type" value="Genomic_DNA"/>
</dbReference>
<name>A0A0S7YB78_UNCT6</name>
<protein>
    <recommendedName>
        <fullName evidence="3">Outer membrane protein beta-barrel domain-containing protein</fullName>
    </recommendedName>
</protein>
<dbReference type="Gene3D" id="2.40.160.20">
    <property type="match status" value="1"/>
</dbReference>
<evidence type="ECO:0000313" key="2">
    <source>
        <dbReference type="Proteomes" id="UP000051012"/>
    </source>
</evidence>
<reference evidence="1 2" key="1">
    <citation type="journal article" date="2015" name="Microbiome">
        <title>Genomic resolution of linkages in carbon, nitrogen, and sulfur cycling among widespread estuary sediment bacteria.</title>
        <authorList>
            <person name="Baker B.J."/>
            <person name="Lazar C.S."/>
            <person name="Teske A.P."/>
            <person name="Dick G.J."/>
        </authorList>
    </citation>
    <scope>NUCLEOTIDE SEQUENCE [LARGE SCALE GENOMIC DNA]</scope>
    <source>
        <strain evidence="1">DG_78</strain>
    </source>
</reference>
<dbReference type="SUPFAM" id="SSF56925">
    <property type="entry name" value="OMPA-like"/>
    <property type="match status" value="1"/>
</dbReference>